<feature type="region of interest" description="Disordered" evidence="1">
    <location>
        <begin position="1"/>
        <end position="44"/>
    </location>
</feature>
<name>A0A166TLC5_9AGAM</name>
<dbReference type="InterPro" id="IPR021463">
    <property type="entry name" value="Methyltransf_34"/>
</dbReference>
<proteinExistence type="predicted"/>
<dbReference type="STRING" id="436010.A0A166TLC5"/>
<evidence type="ECO:0000313" key="2">
    <source>
        <dbReference type="EMBL" id="KZP30741.1"/>
    </source>
</evidence>
<evidence type="ECO:0000256" key="1">
    <source>
        <dbReference type="SAM" id="MobiDB-lite"/>
    </source>
</evidence>
<evidence type="ECO:0008006" key="4">
    <source>
        <dbReference type="Google" id="ProtNLM"/>
    </source>
</evidence>
<accession>A0A166TLC5</accession>
<evidence type="ECO:0000313" key="3">
    <source>
        <dbReference type="Proteomes" id="UP000076532"/>
    </source>
</evidence>
<feature type="compositionally biased region" description="Basic residues" evidence="1">
    <location>
        <begin position="23"/>
        <end position="32"/>
    </location>
</feature>
<sequence>MRGKKAHIAPNSKTFHSTDSRKKAPQKLHHPPARSTNDASETGKGQALPVELELINVIKNSLRDTLSKPDLNEQIQKIKGLLYDKRFLEVFEDEALLGAYGVRWVPSRSLAFRELMEELDPVKKAMGLIGRANKGKGKQIAGSDEEDAEKALRARVVCIGGGAGSELIAIAAMIRDAQSSGRSSNGLICNVLDIGPFGALINSFEAGIQESLSLDSAALDIHFTRCDVLATPSALEPSPLTSLLHQPAASTLITLLFTLTELFVQSRTQTILFLRHLTDAAPLGSLFLVIDSANEGANALEVGAEGRKWNLASVLDGLLTRPPVGAGEDEQKWKCLDKRDSRWYRMREGLQEEYPVKLENTRYWMRLYKRV</sequence>
<protein>
    <recommendedName>
        <fullName evidence="4">25S rRNA (Uridine(2843)-N(3))-methyltransferase</fullName>
    </recommendedName>
</protein>
<dbReference type="OrthoDB" id="6419443at2759"/>
<dbReference type="Proteomes" id="UP000076532">
    <property type="component" value="Unassembled WGS sequence"/>
</dbReference>
<gene>
    <name evidence="2" type="ORF">FIBSPDRAFT_1037999</name>
</gene>
<dbReference type="AlphaFoldDB" id="A0A166TLC5"/>
<keyword evidence="3" id="KW-1185">Reference proteome</keyword>
<reference evidence="2 3" key="1">
    <citation type="journal article" date="2016" name="Mol. Biol. Evol.">
        <title>Comparative Genomics of Early-Diverging Mushroom-Forming Fungi Provides Insights into the Origins of Lignocellulose Decay Capabilities.</title>
        <authorList>
            <person name="Nagy L.G."/>
            <person name="Riley R."/>
            <person name="Tritt A."/>
            <person name="Adam C."/>
            <person name="Daum C."/>
            <person name="Floudas D."/>
            <person name="Sun H."/>
            <person name="Yadav J.S."/>
            <person name="Pangilinan J."/>
            <person name="Larsson K.H."/>
            <person name="Matsuura K."/>
            <person name="Barry K."/>
            <person name="Labutti K."/>
            <person name="Kuo R."/>
            <person name="Ohm R.A."/>
            <person name="Bhattacharya S.S."/>
            <person name="Shirouzu T."/>
            <person name="Yoshinaga Y."/>
            <person name="Martin F.M."/>
            <person name="Grigoriev I.V."/>
            <person name="Hibbett D.S."/>
        </authorList>
    </citation>
    <scope>NUCLEOTIDE SEQUENCE [LARGE SCALE GENOMIC DNA]</scope>
    <source>
        <strain evidence="2 3">CBS 109695</strain>
    </source>
</reference>
<dbReference type="EMBL" id="KV417492">
    <property type="protein sequence ID" value="KZP30741.1"/>
    <property type="molecule type" value="Genomic_DNA"/>
</dbReference>
<organism evidence="2 3">
    <name type="scientific">Athelia psychrophila</name>
    <dbReference type="NCBI Taxonomy" id="1759441"/>
    <lineage>
        <taxon>Eukaryota</taxon>
        <taxon>Fungi</taxon>
        <taxon>Dikarya</taxon>
        <taxon>Basidiomycota</taxon>
        <taxon>Agaricomycotina</taxon>
        <taxon>Agaricomycetes</taxon>
        <taxon>Agaricomycetidae</taxon>
        <taxon>Atheliales</taxon>
        <taxon>Atheliaceae</taxon>
        <taxon>Athelia</taxon>
    </lineage>
</organism>
<dbReference type="Pfam" id="PF11312">
    <property type="entry name" value="Methyltransf_34"/>
    <property type="match status" value="1"/>
</dbReference>